<evidence type="ECO:0000313" key="3">
    <source>
        <dbReference type="Proteomes" id="UP000294555"/>
    </source>
</evidence>
<comment type="similarity">
    <text evidence="1">Belongs to the enoyl-CoA hydratase/isomerase family.</text>
</comment>
<dbReference type="EMBL" id="SJOI01000001">
    <property type="protein sequence ID" value="TCL06664.1"/>
    <property type="molecule type" value="Genomic_DNA"/>
</dbReference>
<dbReference type="AlphaFoldDB" id="A0A4R1NG54"/>
<dbReference type="Proteomes" id="UP000294555">
    <property type="component" value="Unassembled WGS sequence"/>
</dbReference>
<comment type="caution">
    <text evidence="2">The sequence shown here is derived from an EMBL/GenBank/DDBJ whole genome shotgun (WGS) entry which is preliminary data.</text>
</comment>
<accession>A0A4R1NG54</accession>
<protein>
    <submittedName>
        <fullName evidence="2">Carboxymethylproline synthase</fullName>
    </submittedName>
</protein>
<reference evidence="2 3" key="1">
    <citation type="submission" date="2019-02" db="EMBL/GenBank/DDBJ databases">
        <title>Investigation of anaerobic lignin degradation for improved lignocellulosic biofuels.</title>
        <authorList>
            <person name="Deangelis K."/>
        </authorList>
    </citation>
    <scope>NUCLEOTIDE SEQUENCE [LARGE SCALE GENOMIC DNA]</scope>
    <source>
        <strain evidence="2 3">159R</strain>
    </source>
</reference>
<dbReference type="Gene3D" id="1.20.5.1610">
    <property type="match status" value="1"/>
</dbReference>
<dbReference type="PANTHER" id="PTHR11941">
    <property type="entry name" value="ENOYL-COA HYDRATASE-RELATED"/>
    <property type="match status" value="1"/>
</dbReference>
<dbReference type="GO" id="GO:0006635">
    <property type="term" value="P:fatty acid beta-oxidation"/>
    <property type="evidence" value="ECO:0007669"/>
    <property type="project" value="TreeGrafter"/>
</dbReference>
<dbReference type="Pfam" id="PF00378">
    <property type="entry name" value="ECH_1"/>
    <property type="match status" value="1"/>
</dbReference>
<dbReference type="PANTHER" id="PTHR11941:SF54">
    <property type="entry name" value="ENOYL-COA HYDRATASE, MITOCHONDRIAL"/>
    <property type="match status" value="1"/>
</dbReference>
<keyword evidence="3" id="KW-1185">Reference proteome</keyword>
<evidence type="ECO:0000313" key="2">
    <source>
        <dbReference type="EMBL" id="TCL06664.1"/>
    </source>
</evidence>
<dbReference type="SUPFAM" id="SSF52096">
    <property type="entry name" value="ClpP/crotonase"/>
    <property type="match status" value="1"/>
</dbReference>
<dbReference type="SMR" id="A0A4R1NG54"/>
<proteinExistence type="inferred from homology"/>
<dbReference type="GO" id="GO:0003824">
    <property type="term" value="F:catalytic activity"/>
    <property type="evidence" value="ECO:0007669"/>
    <property type="project" value="UniProtKB-ARBA"/>
</dbReference>
<dbReference type="InterPro" id="IPR029045">
    <property type="entry name" value="ClpP/crotonase-like_dom_sf"/>
</dbReference>
<organism evidence="2 3">
    <name type="scientific">Sodalis ligni</name>
    <dbReference type="NCBI Taxonomy" id="2697027"/>
    <lineage>
        <taxon>Bacteria</taxon>
        <taxon>Pseudomonadati</taxon>
        <taxon>Pseudomonadota</taxon>
        <taxon>Gammaproteobacteria</taxon>
        <taxon>Enterobacterales</taxon>
        <taxon>Bruguierivoracaceae</taxon>
        <taxon>Sodalis</taxon>
    </lineage>
</organism>
<name>A0A4R1NG54_9GAMM</name>
<dbReference type="CDD" id="cd06558">
    <property type="entry name" value="crotonase-like"/>
    <property type="match status" value="1"/>
</dbReference>
<sequence length="249" mass="27985">MILEENIGSVRLITLNNFSKYNIINEDLEIAIIKALMAAEHDEAVKSLVVYGGENRSFSAGGNYNEIKKLRGEAAERWVDRLVELYRTVLEVNKPTVAAVDGYAIGIGFQFAMMFDRRIMSADACFVMPELKQGICCSLGAAILHFTHGYTTMQEIIYRCGEMNARRCLDYRLINQITERELLVSAAIGHANLLAAYPRAVFSHTKRAMNKPFIQTLERSGQESKLLQKKFFASHANKHGTQKSSLNLT</sequence>
<dbReference type="Gene3D" id="3.90.226.10">
    <property type="entry name" value="2-enoyl-CoA Hydratase, Chain A, domain 1"/>
    <property type="match status" value="1"/>
</dbReference>
<dbReference type="InterPro" id="IPR001753">
    <property type="entry name" value="Enoyl-CoA_hydra/iso"/>
</dbReference>
<dbReference type="RefSeq" id="WP_165934242.1">
    <property type="nucleotide sequence ID" value="NZ_SJOI01000001.1"/>
</dbReference>
<gene>
    <name evidence="2" type="ORF">EZJ58_4947</name>
</gene>
<evidence type="ECO:0000256" key="1">
    <source>
        <dbReference type="ARBA" id="ARBA00005254"/>
    </source>
</evidence>